<dbReference type="GO" id="GO:0016020">
    <property type="term" value="C:membrane"/>
    <property type="evidence" value="ECO:0007669"/>
    <property type="project" value="UniProtKB-SubCell"/>
</dbReference>
<keyword evidence="4 7" id="KW-1133">Transmembrane helix</keyword>
<name>A0A258DEG5_CAUVI</name>
<dbReference type="Proteomes" id="UP000215616">
    <property type="component" value="Unassembled WGS sequence"/>
</dbReference>
<gene>
    <name evidence="8" type="ORF">B7Z12_00680</name>
</gene>
<proteinExistence type="inferred from homology"/>
<dbReference type="EMBL" id="NCDQ01000005">
    <property type="protein sequence ID" value="OYX06380.1"/>
    <property type="molecule type" value="Genomic_DNA"/>
</dbReference>
<dbReference type="NCBIfam" id="TIGR02783">
    <property type="entry name" value="TrbL_P"/>
    <property type="match status" value="1"/>
</dbReference>
<dbReference type="GO" id="GO:0030255">
    <property type="term" value="P:protein secretion by the type IV secretion system"/>
    <property type="evidence" value="ECO:0007669"/>
    <property type="project" value="InterPro"/>
</dbReference>
<feature type="transmembrane region" description="Helical" evidence="7">
    <location>
        <begin position="210"/>
        <end position="231"/>
    </location>
</feature>
<dbReference type="AlphaFoldDB" id="A0A258DEG5"/>
<evidence type="ECO:0000256" key="6">
    <source>
        <dbReference type="SAM" id="MobiDB-lite"/>
    </source>
</evidence>
<feature type="region of interest" description="Disordered" evidence="6">
    <location>
        <begin position="366"/>
        <end position="454"/>
    </location>
</feature>
<comment type="similarity">
    <text evidence="2">Belongs to the TrbL/VirB6 family.</text>
</comment>
<feature type="transmembrane region" description="Helical" evidence="7">
    <location>
        <begin position="63"/>
        <end position="80"/>
    </location>
</feature>
<evidence type="ECO:0000256" key="3">
    <source>
        <dbReference type="ARBA" id="ARBA00022692"/>
    </source>
</evidence>
<reference evidence="8 9" key="1">
    <citation type="submission" date="2017-03" db="EMBL/GenBank/DDBJ databases">
        <title>Lifting the veil on microbial sulfur biogeochemistry in mining wastewaters.</title>
        <authorList>
            <person name="Kantor R.S."/>
            <person name="Colenbrander Nelson T."/>
            <person name="Marshall S."/>
            <person name="Bennett D."/>
            <person name="Apte S."/>
            <person name="Camacho D."/>
            <person name="Thomas B.C."/>
            <person name="Warren L.A."/>
            <person name="Banfield J.F."/>
        </authorList>
    </citation>
    <scope>NUCLEOTIDE SEQUENCE [LARGE SCALE GENOMIC DNA]</scope>
    <source>
        <strain evidence="8">32-67-7</strain>
    </source>
</reference>
<accession>A0A258DEG5</accession>
<organism evidence="8 9">
    <name type="scientific">Caulobacter vibrioides</name>
    <name type="common">Caulobacter crescentus</name>
    <dbReference type="NCBI Taxonomy" id="155892"/>
    <lineage>
        <taxon>Bacteria</taxon>
        <taxon>Pseudomonadati</taxon>
        <taxon>Pseudomonadota</taxon>
        <taxon>Alphaproteobacteria</taxon>
        <taxon>Caulobacterales</taxon>
        <taxon>Caulobacteraceae</taxon>
        <taxon>Caulobacter</taxon>
    </lineage>
</organism>
<keyword evidence="3 7" id="KW-0812">Transmembrane</keyword>
<protein>
    <submittedName>
        <fullName evidence="8">P-type conjugative transfer protein TrbL</fullName>
    </submittedName>
</protein>
<evidence type="ECO:0000256" key="2">
    <source>
        <dbReference type="ARBA" id="ARBA00007802"/>
    </source>
</evidence>
<evidence type="ECO:0000313" key="8">
    <source>
        <dbReference type="EMBL" id="OYX06380.1"/>
    </source>
</evidence>
<evidence type="ECO:0000313" key="9">
    <source>
        <dbReference type="Proteomes" id="UP000215616"/>
    </source>
</evidence>
<keyword evidence="5 7" id="KW-0472">Membrane</keyword>
<evidence type="ECO:0000256" key="4">
    <source>
        <dbReference type="ARBA" id="ARBA00022989"/>
    </source>
</evidence>
<feature type="compositionally biased region" description="Polar residues" evidence="6">
    <location>
        <begin position="367"/>
        <end position="376"/>
    </location>
</feature>
<sequence>MDPAPDLNIIDRMLAAFVTYIDSGFGALGPDVGFLTTTLIAIDVTMAGLWWALEGDDNVLGRLIKKVLYVGAFAFILNNFKTLSEIIFRSFAGLGLTAGGGGVTAEDLLRPGRLASVGFTAAHPLIRKASELTGWPEIVVNALTVALLGLAWVFVVLAFFIMAIQLFVTVLEFKLTSLAGFVLVPFAFWNKTSFLAERVLGNVISSGLKVMVLAVIVGIGAGFFDAFVATLGPDPDLGDAMTLVLAALTLAGLSIFGPGIASGLVSGAPQLGAGAAVGTAAGAAMLVGGGAMLGARALGAAGAGGLAAVRAGASMASGASAAYNLRQATSGATGAAGVASGLSGVARAAAGAVAQPFRNMASRAGASLTSNAQQGRTAAWRATGGTSPVSAGAPDNTAAAAGSAGPASQGAPAWAERLRADQAAHVRRHAVLQTIKDGDRPGGSANPDLSSKED</sequence>
<evidence type="ECO:0000256" key="7">
    <source>
        <dbReference type="SAM" id="Phobius"/>
    </source>
</evidence>
<feature type="transmembrane region" description="Helical" evidence="7">
    <location>
        <begin position="243"/>
        <end position="265"/>
    </location>
</feature>
<feature type="transmembrane region" description="Helical" evidence="7">
    <location>
        <begin position="138"/>
        <end position="161"/>
    </location>
</feature>
<evidence type="ECO:0000256" key="5">
    <source>
        <dbReference type="ARBA" id="ARBA00023136"/>
    </source>
</evidence>
<dbReference type="InterPro" id="IPR014150">
    <property type="entry name" value="Conjugal_tfr_TrbL"/>
</dbReference>
<feature type="transmembrane region" description="Helical" evidence="7">
    <location>
        <begin position="271"/>
        <end position="293"/>
    </location>
</feature>
<feature type="transmembrane region" description="Helical" evidence="7">
    <location>
        <begin position="32"/>
        <end position="51"/>
    </location>
</feature>
<dbReference type="NCBIfam" id="NF010449">
    <property type="entry name" value="PRK13875.1"/>
    <property type="match status" value="1"/>
</dbReference>
<evidence type="ECO:0000256" key="1">
    <source>
        <dbReference type="ARBA" id="ARBA00004141"/>
    </source>
</evidence>
<feature type="transmembrane region" description="Helical" evidence="7">
    <location>
        <begin position="173"/>
        <end position="190"/>
    </location>
</feature>
<dbReference type="InterPro" id="IPR007688">
    <property type="entry name" value="Conjugal_tfr_TrbL/VirB6"/>
</dbReference>
<comment type="caution">
    <text evidence="8">The sequence shown here is derived from an EMBL/GenBank/DDBJ whole genome shotgun (WGS) entry which is preliminary data.</text>
</comment>
<feature type="compositionally biased region" description="Low complexity" evidence="6">
    <location>
        <begin position="390"/>
        <end position="415"/>
    </location>
</feature>
<dbReference type="Pfam" id="PF04610">
    <property type="entry name" value="TrbL"/>
    <property type="match status" value="1"/>
</dbReference>
<comment type="subcellular location">
    <subcellularLocation>
        <location evidence="1">Membrane</location>
        <topology evidence="1">Multi-pass membrane protein</topology>
    </subcellularLocation>
</comment>